<proteinExistence type="predicted"/>
<name>A0A399J5E0_9RHOB</name>
<dbReference type="Pfam" id="PF03480">
    <property type="entry name" value="DctP"/>
    <property type="match status" value="1"/>
</dbReference>
<reference evidence="5 6" key="1">
    <citation type="submission" date="2018-08" db="EMBL/GenBank/DDBJ databases">
        <title>Pseudooceanicola sediminis CY03 in the family Rhodobacteracea.</title>
        <authorList>
            <person name="Zhang Y.-J."/>
        </authorList>
    </citation>
    <scope>NUCLEOTIDE SEQUENCE [LARGE SCALE GENOMIC DNA]</scope>
    <source>
        <strain evidence="5 6">CY03</strain>
    </source>
</reference>
<sequence length="338" mass="36573">MMGTCMMGVASAIGLLASTAQADTTLRLSTWLPAQHSLQTTGFEPWLAAITEASGGSITSTIFPAQQLGSALDHYDIARDGIADLSFVNPGYQPGRFPVISLGEQPFHVSNAVEGSVAFDRWYREYAATEMPDIHYCMAFLQDPGTLHTVSEILVPGDLAGKTIRPGNATMGRMLNLLGAASVQVPAPEAREVIARGAAEGITFPWDSIFLFGIDEETTYHLDMPLYSTTFVMAMNKDSYDGMSAEEKAVMDAHCTSEWAGKIAAGWAEKEASGRDRAIASQDHHVHVPSEAEMTAWKEATAPLLEEWHAEAKQAGYDDQAIYDRFETEMSAANALGQ</sequence>
<feature type="chain" id="PRO_5017357682" evidence="4">
    <location>
        <begin position="23"/>
        <end position="338"/>
    </location>
</feature>
<dbReference type="EMBL" id="QWJJ01000004">
    <property type="protein sequence ID" value="RII39797.1"/>
    <property type="molecule type" value="Genomic_DNA"/>
</dbReference>
<dbReference type="Gene3D" id="3.40.190.170">
    <property type="entry name" value="Bacterial extracellular solute-binding protein, family 7"/>
    <property type="match status" value="1"/>
</dbReference>
<comment type="caution">
    <text evidence="5">The sequence shown here is derived from an EMBL/GenBank/DDBJ whole genome shotgun (WGS) entry which is preliminary data.</text>
</comment>
<keyword evidence="2 4" id="KW-0732">Signal</keyword>
<dbReference type="GO" id="GO:0055085">
    <property type="term" value="P:transmembrane transport"/>
    <property type="evidence" value="ECO:0007669"/>
    <property type="project" value="InterPro"/>
</dbReference>
<comment type="subcellular location">
    <subcellularLocation>
        <location evidence="1">Periplasm</location>
    </subcellularLocation>
</comment>
<keyword evidence="6" id="KW-1185">Reference proteome</keyword>
<dbReference type="InterPro" id="IPR038404">
    <property type="entry name" value="TRAP_DctP_sf"/>
</dbReference>
<evidence type="ECO:0000256" key="1">
    <source>
        <dbReference type="ARBA" id="ARBA00004418"/>
    </source>
</evidence>
<gene>
    <name evidence="5" type="ORF">DL237_05630</name>
</gene>
<feature type="signal peptide" evidence="4">
    <location>
        <begin position="1"/>
        <end position="22"/>
    </location>
</feature>
<dbReference type="CDD" id="cd13665">
    <property type="entry name" value="PBP2_TRAP_Dctp3_4"/>
    <property type="match status" value="1"/>
</dbReference>
<dbReference type="PANTHER" id="PTHR33376">
    <property type="match status" value="1"/>
</dbReference>
<keyword evidence="3" id="KW-0574">Periplasm</keyword>
<dbReference type="OrthoDB" id="7822595at2"/>
<evidence type="ECO:0000313" key="5">
    <source>
        <dbReference type="EMBL" id="RII39797.1"/>
    </source>
</evidence>
<protein>
    <submittedName>
        <fullName evidence="5">C4-dicarboxylate ABC transporter</fullName>
    </submittedName>
</protein>
<dbReference type="PANTHER" id="PTHR33376:SF15">
    <property type="entry name" value="BLL6794 PROTEIN"/>
    <property type="match status" value="1"/>
</dbReference>
<evidence type="ECO:0000256" key="3">
    <source>
        <dbReference type="ARBA" id="ARBA00022764"/>
    </source>
</evidence>
<dbReference type="Proteomes" id="UP000265848">
    <property type="component" value="Unassembled WGS sequence"/>
</dbReference>
<evidence type="ECO:0000256" key="2">
    <source>
        <dbReference type="ARBA" id="ARBA00022729"/>
    </source>
</evidence>
<evidence type="ECO:0000256" key="4">
    <source>
        <dbReference type="SAM" id="SignalP"/>
    </source>
</evidence>
<accession>A0A399J5E0</accession>
<dbReference type="InterPro" id="IPR018389">
    <property type="entry name" value="DctP_fam"/>
</dbReference>
<dbReference type="NCBIfam" id="NF037995">
    <property type="entry name" value="TRAP_S1"/>
    <property type="match status" value="1"/>
</dbReference>
<dbReference type="AlphaFoldDB" id="A0A399J5E0"/>
<dbReference type="GO" id="GO:0042597">
    <property type="term" value="C:periplasmic space"/>
    <property type="evidence" value="ECO:0007669"/>
    <property type="project" value="UniProtKB-SubCell"/>
</dbReference>
<evidence type="ECO:0000313" key="6">
    <source>
        <dbReference type="Proteomes" id="UP000265848"/>
    </source>
</evidence>
<organism evidence="5 6">
    <name type="scientific">Pseudooceanicola sediminis</name>
    <dbReference type="NCBI Taxonomy" id="2211117"/>
    <lineage>
        <taxon>Bacteria</taxon>
        <taxon>Pseudomonadati</taxon>
        <taxon>Pseudomonadota</taxon>
        <taxon>Alphaproteobacteria</taxon>
        <taxon>Rhodobacterales</taxon>
        <taxon>Paracoccaceae</taxon>
        <taxon>Pseudooceanicola</taxon>
    </lineage>
</organism>